<keyword evidence="3" id="KW-1185">Reference proteome</keyword>
<protein>
    <submittedName>
        <fullName evidence="2">Protein lava lamp</fullName>
    </submittedName>
</protein>
<evidence type="ECO:0000313" key="2">
    <source>
        <dbReference type="EMBL" id="GBP97518.1"/>
    </source>
</evidence>
<organism evidence="2 3">
    <name type="scientific">Eumeta variegata</name>
    <name type="common">Bagworm moth</name>
    <name type="synonym">Eumeta japonica</name>
    <dbReference type="NCBI Taxonomy" id="151549"/>
    <lineage>
        <taxon>Eukaryota</taxon>
        <taxon>Metazoa</taxon>
        <taxon>Ecdysozoa</taxon>
        <taxon>Arthropoda</taxon>
        <taxon>Hexapoda</taxon>
        <taxon>Insecta</taxon>
        <taxon>Pterygota</taxon>
        <taxon>Neoptera</taxon>
        <taxon>Endopterygota</taxon>
        <taxon>Lepidoptera</taxon>
        <taxon>Glossata</taxon>
        <taxon>Ditrysia</taxon>
        <taxon>Tineoidea</taxon>
        <taxon>Psychidae</taxon>
        <taxon>Oiketicinae</taxon>
        <taxon>Eumeta</taxon>
    </lineage>
</organism>
<dbReference type="Proteomes" id="UP000299102">
    <property type="component" value="Unassembled WGS sequence"/>
</dbReference>
<proteinExistence type="predicted"/>
<feature type="coiled-coil region" evidence="1">
    <location>
        <begin position="7"/>
        <end position="77"/>
    </location>
</feature>
<sequence length="95" mass="11198">MERKPAYSEAQSEREVIEENYAKLQTEFNALQKKYTKLQNDYEEFRISSNNGYEQELHNLKQQLTKAEGDMEKQKSLYEGKLASKVTELDELESN</sequence>
<evidence type="ECO:0000256" key="1">
    <source>
        <dbReference type="SAM" id="Coils"/>
    </source>
</evidence>
<evidence type="ECO:0000313" key="3">
    <source>
        <dbReference type="Proteomes" id="UP000299102"/>
    </source>
</evidence>
<name>A0A4C2ABM4_EUMVA</name>
<keyword evidence="1" id="KW-0175">Coiled coil</keyword>
<gene>
    <name evidence="2" type="primary">lva</name>
    <name evidence="2" type="ORF">EVAR_72310_1</name>
</gene>
<reference evidence="2 3" key="1">
    <citation type="journal article" date="2019" name="Commun. Biol.">
        <title>The bagworm genome reveals a unique fibroin gene that provides high tensile strength.</title>
        <authorList>
            <person name="Kono N."/>
            <person name="Nakamura H."/>
            <person name="Ohtoshi R."/>
            <person name="Tomita M."/>
            <person name="Numata K."/>
            <person name="Arakawa K."/>
        </authorList>
    </citation>
    <scope>NUCLEOTIDE SEQUENCE [LARGE SCALE GENOMIC DNA]</scope>
</reference>
<dbReference type="AlphaFoldDB" id="A0A4C2ABM4"/>
<comment type="caution">
    <text evidence="2">The sequence shown here is derived from an EMBL/GenBank/DDBJ whole genome shotgun (WGS) entry which is preliminary data.</text>
</comment>
<accession>A0A4C2ABM4</accession>
<dbReference type="EMBL" id="BGZK01002946">
    <property type="protein sequence ID" value="GBP97518.1"/>
    <property type="molecule type" value="Genomic_DNA"/>
</dbReference>
<dbReference type="SUPFAM" id="SSF90257">
    <property type="entry name" value="Myosin rod fragments"/>
    <property type="match status" value="1"/>
</dbReference>